<evidence type="ECO:0000256" key="3">
    <source>
        <dbReference type="ARBA" id="ARBA00022692"/>
    </source>
</evidence>
<evidence type="ECO:0000259" key="8">
    <source>
        <dbReference type="Pfam" id="PF02687"/>
    </source>
</evidence>
<dbReference type="InterPro" id="IPR003838">
    <property type="entry name" value="ABC3_permease_C"/>
</dbReference>
<keyword evidence="4 7" id="KW-1133">Transmembrane helix</keyword>
<evidence type="ECO:0000256" key="5">
    <source>
        <dbReference type="ARBA" id="ARBA00023136"/>
    </source>
</evidence>
<evidence type="ECO:0000313" key="10">
    <source>
        <dbReference type="EMBL" id="VFJ52635.1"/>
    </source>
</evidence>
<keyword evidence="2" id="KW-1003">Cell membrane</keyword>
<evidence type="ECO:0000256" key="7">
    <source>
        <dbReference type="SAM" id="Phobius"/>
    </source>
</evidence>
<feature type="transmembrane region" description="Helical" evidence="7">
    <location>
        <begin position="161"/>
        <end position="181"/>
    </location>
</feature>
<name>A0A450S040_9GAMM</name>
<dbReference type="InterPro" id="IPR050250">
    <property type="entry name" value="Macrolide_Exporter_MacB"/>
</dbReference>
<comment type="subcellular location">
    <subcellularLocation>
        <location evidence="1">Cell membrane</location>
        <topology evidence="1">Multi-pass membrane protein</topology>
    </subcellularLocation>
</comment>
<protein>
    <submittedName>
        <fullName evidence="9">FtsX-like permease family protein</fullName>
    </submittedName>
</protein>
<accession>A0A450S040</accession>
<proteinExistence type="inferred from homology"/>
<keyword evidence="3 7" id="KW-0812">Transmembrane</keyword>
<dbReference type="GO" id="GO:0022857">
    <property type="term" value="F:transmembrane transporter activity"/>
    <property type="evidence" value="ECO:0007669"/>
    <property type="project" value="TreeGrafter"/>
</dbReference>
<dbReference type="Pfam" id="PF02687">
    <property type="entry name" value="FtsX"/>
    <property type="match status" value="1"/>
</dbReference>
<dbReference type="EMBL" id="CAADEY010000010">
    <property type="protein sequence ID" value="VFJ45070.1"/>
    <property type="molecule type" value="Genomic_DNA"/>
</dbReference>
<comment type="similarity">
    <text evidence="6">Belongs to the ABC-4 integral membrane protein family.</text>
</comment>
<dbReference type="PANTHER" id="PTHR30572:SF4">
    <property type="entry name" value="ABC TRANSPORTER PERMEASE YTRF"/>
    <property type="match status" value="1"/>
</dbReference>
<dbReference type="AlphaFoldDB" id="A0A450S040"/>
<evidence type="ECO:0000256" key="4">
    <source>
        <dbReference type="ARBA" id="ARBA00022989"/>
    </source>
</evidence>
<sequence>MILIPLPRREQDCGVYGSDAFSEIIIRIRKLDEVRSSAAVIERIIKATHHQARDYSLVLPLQLLDRAKEAQRTFNIVLGVIASISLLVGGIGIMNVMLASVSERQREIGIRRAIGANRRQILIRFLAEALMLTLVGGLLGLVIGVVIVIVIGVYSGLDIAIVPWSLLLSLFMASLVCILSGSYPAMTASRLNPIEALRGN</sequence>
<dbReference type="GO" id="GO:0005886">
    <property type="term" value="C:plasma membrane"/>
    <property type="evidence" value="ECO:0007669"/>
    <property type="project" value="UniProtKB-SubCell"/>
</dbReference>
<keyword evidence="5 7" id="KW-0472">Membrane</keyword>
<reference evidence="9" key="1">
    <citation type="submission" date="2019-02" db="EMBL/GenBank/DDBJ databases">
        <authorList>
            <person name="Gruber-Vodicka R. H."/>
            <person name="Seah K. B. B."/>
        </authorList>
    </citation>
    <scope>NUCLEOTIDE SEQUENCE</scope>
    <source>
        <strain evidence="9">BECK_DK161</strain>
        <strain evidence="10">BECK_DK47</strain>
    </source>
</reference>
<evidence type="ECO:0000313" key="9">
    <source>
        <dbReference type="EMBL" id="VFJ45070.1"/>
    </source>
</evidence>
<dbReference type="EMBL" id="CAADEX010000039">
    <property type="protein sequence ID" value="VFJ52635.1"/>
    <property type="molecule type" value="Genomic_DNA"/>
</dbReference>
<feature type="transmembrane region" description="Helical" evidence="7">
    <location>
        <begin position="76"/>
        <end position="101"/>
    </location>
</feature>
<dbReference type="PANTHER" id="PTHR30572">
    <property type="entry name" value="MEMBRANE COMPONENT OF TRANSPORTER-RELATED"/>
    <property type="match status" value="1"/>
</dbReference>
<evidence type="ECO:0000256" key="1">
    <source>
        <dbReference type="ARBA" id="ARBA00004651"/>
    </source>
</evidence>
<evidence type="ECO:0000256" key="2">
    <source>
        <dbReference type="ARBA" id="ARBA00022475"/>
    </source>
</evidence>
<feature type="domain" description="ABC3 transporter permease C-terminal" evidence="8">
    <location>
        <begin position="80"/>
        <end position="193"/>
    </location>
</feature>
<feature type="transmembrane region" description="Helical" evidence="7">
    <location>
        <begin position="122"/>
        <end position="155"/>
    </location>
</feature>
<evidence type="ECO:0000256" key="6">
    <source>
        <dbReference type="ARBA" id="ARBA00038076"/>
    </source>
</evidence>
<gene>
    <name evidence="10" type="ORF">BECKDK2373B_GA0170837_103918</name>
    <name evidence="9" type="ORF">BECKDK2373C_GA0170839_101014</name>
</gene>
<organism evidence="9">
    <name type="scientific">Candidatus Kentrum sp. DK</name>
    <dbReference type="NCBI Taxonomy" id="2126562"/>
    <lineage>
        <taxon>Bacteria</taxon>
        <taxon>Pseudomonadati</taxon>
        <taxon>Pseudomonadota</taxon>
        <taxon>Gammaproteobacteria</taxon>
        <taxon>Candidatus Kentrum</taxon>
    </lineage>
</organism>